<gene>
    <name evidence="3" type="ORF">AB6724_09770</name>
</gene>
<name>A0ABV3ZVJ7_9BURK</name>
<dbReference type="Gene3D" id="3.30.70.2450">
    <property type="match status" value="1"/>
</dbReference>
<keyword evidence="4" id="KW-1185">Reference proteome</keyword>
<dbReference type="Gene3D" id="3.50.50.60">
    <property type="entry name" value="FAD/NAD(P)-binding domain"/>
    <property type="match status" value="1"/>
</dbReference>
<feature type="domain" description="FAD-binding" evidence="2">
    <location>
        <begin position="42"/>
        <end position="380"/>
    </location>
</feature>
<dbReference type="InterPro" id="IPR036188">
    <property type="entry name" value="FAD/NAD-bd_sf"/>
</dbReference>
<sequence>MANTANLSAGLAPQPTTHHRGIPVWRQIGAKAAPAAATAEHVPVVVVGAGPVGLAMALDLGRRGHRVVVISKFDFIPGGSKAICFSKRSLDILDRLGLGQELLHKGVTWNVGKVFWGDREEPVYQFDMLPVKDQQYPGFINLQQYYVEEALLAALQSLPNVELCLGQQVEAVRNLPGHAELEILAGETRYPLHTDWLIACDGSKSTVRNLMGLDFDGRVFEENFLIADIRMHEERPAERWFWFDPPFNPGQSALMHRQPDDVWRLDFQLGWNIDREACVKPENVERYVRAMLGPDVQFTEEWYSIYTFQCRRMSRFVHGRVLFAGDSAHLVSPFGARGCNGGFADIDNLGWKLDLILRGEAGQALLESYNEEAIATADENILNSTRSTDFLTPKTTASKAFRDAVLELAQTEAFARPFVNSGRLSTAIHYPHSRLNTADAQRWVGGVAPGSPAVDAPLAGHWLLPRLGGRFVLLANGWTQDLPGDVELLDIAVLGARDTGLLEQRYALAPGCGYLIRPDHYVAARWREPVAADQVQASMARAKGVQQ</sequence>
<evidence type="ECO:0000259" key="2">
    <source>
        <dbReference type="Pfam" id="PF01494"/>
    </source>
</evidence>
<dbReference type="NCBIfam" id="NF006002">
    <property type="entry name" value="PRK08132.1"/>
    <property type="match status" value="1"/>
</dbReference>
<evidence type="ECO:0000313" key="4">
    <source>
        <dbReference type="Proteomes" id="UP001561046"/>
    </source>
</evidence>
<dbReference type="PANTHER" id="PTHR43476">
    <property type="entry name" value="3-(3-HYDROXY-PHENYL)PROPIONATE/3-HYDROXYCINNAMIC ACID HYDROXYLASE"/>
    <property type="match status" value="1"/>
</dbReference>
<accession>A0ABV3ZVJ7</accession>
<keyword evidence="1" id="KW-0560">Oxidoreductase</keyword>
<dbReference type="Proteomes" id="UP001561046">
    <property type="component" value="Unassembled WGS sequence"/>
</dbReference>
<dbReference type="InterPro" id="IPR050631">
    <property type="entry name" value="PheA/TfdB_FAD_monoxygenase"/>
</dbReference>
<organism evidence="3 4">
    <name type="scientific">Comamonas guangdongensis</name>
    <dbReference type="NCBI Taxonomy" id="510515"/>
    <lineage>
        <taxon>Bacteria</taxon>
        <taxon>Pseudomonadati</taxon>
        <taxon>Pseudomonadota</taxon>
        <taxon>Betaproteobacteria</taxon>
        <taxon>Burkholderiales</taxon>
        <taxon>Comamonadaceae</taxon>
        <taxon>Comamonas</taxon>
    </lineage>
</organism>
<comment type="caution">
    <text evidence="3">The sequence shown here is derived from an EMBL/GenBank/DDBJ whole genome shotgun (WGS) entry which is preliminary data.</text>
</comment>
<dbReference type="PANTHER" id="PTHR43476:SF3">
    <property type="entry name" value="FAD-BINDING MONOOXYGENASE"/>
    <property type="match status" value="1"/>
</dbReference>
<reference evidence="3 4" key="1">
    <citation type="journal article" date="2013" name="Int. J. Syst. Evol. Microbiol.">
        <title>Comamonas guangdongensis sp. nov., isolated from subterranean forest sediment, and emended description of the genus Comamonas.</title>
        <authorList>
            <person name="Zhang J."/>
            <person name="Wang Y."/>
            <person name="Zhou S."/>
            <person name="Wu C."/>
            <person name="He J."/>
            <person name="Li F."/>
        </authorList>
    </citation>
    <scope>NUCLEOTIDE SEQUENCE [LARGE SCALE GENOMIC DNA]</scope>
    <source>
        <strain evidence="3 4">CCTCC AB2011133</strain>
    </source>
</reference>
<evidence type="ECO:0000313" key="3">
    <source>
        <dbReference type="EMBL" id="MEX8193131.1"/>
    </source>
</evidence>
<dbReference type="InterPro" id="IPR002938">
    <property type="entry name" value="FAD-bd"/>
</dbReference>
<dbReference type="SUPFAM" id="SSF51905">
    <property type="entry name" value="FAD/NAD(P)-binding domain"/>
    <property type="match status" value="1"/>
</dbReference>
<dbReference type="RefSeq" id="WP_369338333.1">
    <property type="nucleotide sequence ID" value="NZ_JBFYGN010000009.1"/>
</dbReference>
<evidence type="ECO:0000256" key="1">
    <source>
        <dbReference type="ARBA" id="ARBA00023002"/>
    </source>
</evidence>
<dbReference type="Pfam" id="PF01494">
    <property type="entry name" value="FAD_binding_3"/>
    <property type="match status" value="1"/>
</dbReference>
<protein>
    <submittedName>
        <fullName evidence="3">FAD-dependent oxidoreductase</fullName>
    </submittedName>
</protein>
<dbReference type="EMBL" id="JBFYGN010000009">
    <property type="protein sequence ID" value="MEX8193131.1"/>
    <property type="molecule type" value="Genomic_DNA"/>
</dbReference>
<proteinExistence type="predicted"/>
<dbReference type="PRINTS" id="PR00420">
    <property type="entry name" value="RNGMNOXGNASE"/>
</dbReference>